<sequence>MGNDVNRASNYIKLVYYAAWIRCQIYIMGLLVGWVLQKYKHVRINIILNFFLWFLGGSLMLTVLFGLYHYNQGHPLSLFWRAVYSALSKPAWGLGLTWLTVSCYYGYGGPINQFMSWNIWVPLGRLSYCAYLVHYPLITYVYGLEKNAIYYSSLWQIIMNYFIPITVLSFAIALILSILVEVPVGKLETLLLRPRRHEKYFKDKNGPSWEITNNHGNIIEEKKKKRNKILRFC</sequence>
<keyword evidence="1" id="KW-0812">Transmembrane</keyword>
<dbReference type="Proteomes" id="UP000887577">
    <property type="component" value="Unplaced"/>
</dbReference>
<dbReference type="PANTHER" id="PTHR11161">
    <property type="entry name" value="O-ACYLTRANSFERASE"/>
    <property type="match status" value="1"/>
</dbReference>
<accession>A0A914YYS2</accession>
<keyword evidence="2" id="KW-1185">Reference proteome</keyword>
<keyword evidence="1" id="KW-0472">Membrane</keyword>
<proteinExistence type="predicted"/>
<protein>
    <submittedName>
        <fullName evidence="3">Acyltransferase 3 domain-containing protein</fullName>
    </submittedName>
</protein>
<feature type="transmembrane region" description="Helical" evidence="1">
    <location>
        <begin position="48"/>
        <end position="70"/>
    </location>
</feature>
<evidence type="ECO:0000256" key="1">
    <source>
        <dbReference type="SAM" id="Phobius"/>
    </source>
</evidence>
<evidence type="ECO:0000313" key="2">
    <source>
        <dbReference type="Proteomes" id="UP000887577"/>
    </source>
</evidence>
<name>A0A914YYS2_9BILA</name>
<dbReference type="WBParaSite" id="PSU_v2.g5102.t1">
    <property type="protein sequence ID" value="PSU_v2.g5102.t1"/>
    <property type="gene ID" value="PSU_v2.g5102"/>
</dbReference>
<dbReference type="AlphaFoldDB" id="A0A914YYS2"/>
<feature type="transmembrane region" description="Helical" evidence="1">
    <location>
        <begin position="158"/>
        <end position="180"/>
    </location>
</feature>
<feature type="transmembrane region" description="Helical" evidence="1">
    <location>
        <begin position="119"/>
        <end position="138"/>
    </location>
</feature>
<dbReference type="InterPro" id="IPR052728">
    <property type="entry name" value="O2_lipid_transport_reg"/>
</dbReference>
<feature type="transmembrane region" description="Helical" evidence="1">
    <location>
        <begin position="14"/>
        <end position="36"/>
    </location>
</feature>
<evidence type="ECO:0000313" key="3">
    <source>
        <dbReference type="WBParaSite" id="PSU_v2.g5102.t1"/>
    </source>
</evidence>
<feature type="transmembrane region" description="Helical" evidence="1">
    <location>
        <begin position="90"/>
        <end position="107"/>
    </location>
</feature>
<organism evidence="2 3">
    <name type="scientific">Panagrolaimus superbus</name>
    <dbReference type="NCBI Taxonomy" id="310955"/>
    <lineage>
        <taxon>Eukaryota</taxon>
        <taxon>Metazoa</taxon>
        <taxon>Ecdysozoa</taxon>
        <taxon>Nematoda</taxon>
        <taxon>Chromadorea</taxon>
        <taxon>Rhabditida</taxon>
        <taxon>Tylenchina</taxon>
        <taxon>Panagrolaimomorpha</taxon>
        <taxon>Panagrolaimoidea</taxon>
        <taxon>Panagrolaimidae</taxon>
        <taxon>Panagrolaimus</taxon>
    </lineage>
</organism>
<dbReference type="PANTHER" id="PTHR11161:SF55">
    <property type="entry name" value="NOSE RESISTANT-TO-FLUOXETINE PROTEIN N-TERMINAL DOMAIN-CONTAINING PROTEIN"/>
    <property type="match status" value="1"/>
</dbReference>
<reference evidence="3" key="1">
    <citation type="submission" date="2022-11" db="UniProtKB">
        <authorList>
            <consortium name="WormBaseParasite"/>
        </authorList>
    </citation>
    <scope>IDENTIFICATION</scope>
</reference>
<keyword evidence="1" id="KW-1133">Transmembrane helix</keyword>